<evidence type="ECO:0000256" key="3">
    <source>
        <dbReference type="ARBA" id="ARBA00022722"/>
    </source>
</evidence>
<feature type="signal peptide" evidence="9">
    <location>
        <begin position="1"/>
        <end position="36"/>
    </location>
</feature>
<gene>
    <name evidence="11" type="ORF">Pan14r_07460</name>
</gene>
<comment type="cofactor">
    <cofactor evidence="2">
        <name>Mg(2+)</name>
        <dbReference type="ChEBI" id="CHEBI:18420"/>
    </cofactor>
</comment>
<evidence type="ECO:0000256" key="4">
    <source>
        <dbReference type="ARBA" id="ARBA00022723"/>
    </source>
</evidence>
<dbReference type="Proteomes" id="UP000317238">
    <property type="component" value="Unassembled WGS sequence"/>
</dbReference>
<keyword evidence="5" id="KW-0227">DNA damage</keyword>
<dbReference type="InterPro" id="IPR051547">
    <property type="entry name" value="TDP2-like"/>
</dbReference>
<evidence type="ECO:0000256" key="9">
    <source>
        <dbReference type="SAM" id="SignalP"/>
    </source>
</evidence>
<dbReference type="PANTHER" id="PTHR15822">
    <property type="entry name" value="TRAF AND TNF RECEPTOR-ASSOCIATED PROTEIN"/>
    <property type="match status" value="1"/>
</dbReference>
<name>A0A5C5XZT8_9PLAN</name>
<dbReference type="InterPro" id="IPR036691">
    <property type="entry name" value="Endo/exonu/phosph_ase_sf"/>
</dbReference>
<evidence type="ECO:0000313" key="11">
    <source>
        <dbReference type="EMBL" id="TWT68500.1"/>
    </source>
</evidence>
<dbReference type="SUPFAM" id="SSF56219">
    <property type="entry name" value="DNase I-like"/>
    <property type="match status" value="1"/>
</dbReference>
<keyword evidence="8" id="KW-0234">DNA repair</keyword>
<dbReference type="GO" id="GO:0046872">
    <property type="term" value="F:metal ion binding"/>
    <property type="evidence" value="ECO:0007669"/>
    <property type="project" value="UniProtKB-KW"/>
</dbReference>
<keyword evidence="11" id="KW-0269">Exonuclease</keyword>
<accession>A0A5C5XZT8</accession>
<dbReference type="RefSeq" id="WP_197203283.1">
    <property type="nucleotide sequence ID" value="NZ_SJPL01000001.1"/>
</dbReference>
<dbReference type="GO" id="GO:0004519">
    <property type="term" value="F:endonuclease activity"/>
    <property type="evidence" value="ECO:0007669"/>
    <property type="project" value="UniProtKB-KW"/>
</dbReference>
<feature type="chain" id="PRO_5022718622" evidence="9">
    <location>
        <begin position="37"/>
        <end position="353"/>
    </location>
</feature>
<evidence type="ECO:0000256" key="2">
    <source>
        <dbReference type="ARBA" id="ARBA00001946"/>
    </source>
</evidence>
<dbReference type="Pfam" id="PF03372">
    <property type="entry name" value="Exo_endo_phos"/>
    <property type="match status" value="1"/>
</dbReference>
<evidence type="ECO:0000256" key="6">
    <source>
        <dbReference type="ARBA" id="ARBA00022801"/>
    </source>
</evidence>
<evidence type="ECO:0000259" key="10">
    <source>
        <dbReference type="Pfam" id="PF03372"/>
    </source>
</evidence>
<keyword evidence="9" id="KW-0732">Signal</keyword>
<dbReference type="GO" id="GO:0006281">
    <property type="term" value="P:DNA repair"/>
    <property type="evidence" value="ECO:0007669"/>
    <property type="project" value="UniProtKB-KW"/>
</dbReference>
<feature type="domain" description="Endonuclease/exonuclease/phosphatase" evidence="10">
    <location>
        <begin position="46"/>
        <end position="302"/>
    </location>
</feature>
<keyword evidence="11" id="KW-0255">Endonuclease</keyword>
<evidence type="ECO:0000256" key="7">
    <source>
        <dbReference type="ARBA" id="ARBA00022842"/>
    </source>
</evidence>
<evidence type="ECO:0000256" key="1">
    <source>
        <dbReference type="ARBA" id="ARBA00001936"/>
    </source>
</evidence>
<evidence type="ECO:0000256" key="8">
    <source>
        <dbReference type="ARBA" id="ARBA00023204"/>
    </source>
</evidence>
<organism evidence="11 12">
    <name type="scientific">Crateriforma conspicua</name>
    <dbReference type="NCBI Taxonomy" id="2527996"/>
    <lineage>
        <taxon>Bacteria</taxon>
        <taxon>Pseudomonadati</taxon>
        <taxon>Planctomycetota</taxon>
        <taxon>Planctomycetia</taxon>
        <taxon>Planctomycetales</taxon>
        <taxon>Planctomycetaceae</taxon>
        <taxon>Crateriforma</taxon>
    </lineage>
</organism>
<keyword evidence="12" id="KW-1185">Reference proteome</keyword>
<dbReference type="PANTHER" id="PTHR15822:SF4">
    <property type="entry name" value="TYROSYL-DNA PHOSPHODIESTERASE 2"/>
    <property type="match status" value="1"/>
</dbReference>
<evidence type="ECO:0000256" key="5">
    <source>
        <dbReference type="ARBA" id="ARBA00022763"/>
    </source>
</evidence>
<dbReference type="Gene3D" id="3.60.10.10">
    <property type="entry name" value="Endonuclease/exonuclease/phosphatase"/>
    <property type="match status" value="1"/>
</dbReference>
<keyword evidence="3" id="KW-0540">Nuclease</keyword>
<reference evidence="11 12" key="1">
    <citation type="submission" date="2019-02" db="EMBL/GenBank/DDBJ databases">
        <title>Deep-cultivation of Planctomycetes and their phenomic and genomic characterization uncovers novel biology.</title>
        <authorList>
            <person name="Wiegand S."/>
            <person name="Jogler M."/>
            <person name="Boedeker C."/>
            <person name="Pinto D."/>
            <person name="Vollmers J."/>
            <person name="Rivas-Marin E."/>
            <person name="Kohn T."/>
            <person name="Peeters S.H."/>
            <person name="Heuer A."/>
            <person name="Rast P."/>
            <person name="Oberbeckmann S."/>
            <person name="Bunk B."/>
            <person name="Jeske O."/>
            <person name="Meyerdierks A."/>
            <person name="Storesund J.E."/>
            <person name="Kallscheuer N."/>
            <person name="Luecker S."/>
            <person name="Lage O.M."/>
            <person name="Pohl T."/>
            <person name="Merkel B.J."/>
            <person name="Hornburger P."/>
            <person name="Mueller R.-W."/>
            <person name="Bruemmer F."/>
            <person name="Labrenz M."/>
            <person name="Spormann A.M."/>
            <person name="Op Den Camp H."/>
            <person name="Overmann J."/>
            <person name="Amann R."/>
            <person name="Jetten M.S.M."/>
            <person name="Mascher T."/>
            <person name="Medema M.H."/>
            <person name="Devos D.P."/>
            <person name="Kaster A.-K."/>
            <person name="Ovreas L."/>
            <person name="Rohde M."/>
            <person name="Galperin M.Y."/>
            <person name="Jogler C."/>
        </authorList>
    </citation>
    <scope>NUCLEOTIDE SEQUENCE [LARGE SCALE GENOMIC DNA]</scope>
    <source>
        <strain evidence="11 12">Pan14r</strain>
    </source>
</reference>
<keyword evidence="4" id="KW-0479">Metal-binding</keyword>
<keyword evidence="6" id="KW-0378">Hydrolase</keyword>
<dbReference type="AlphaFoldDB" id="A0A5C5XZT8"/>
<evidence type="ECO:0000313" key="12">
    <source>
        <dbReference type="Proteomes" id="UP000317238"/>
    </source>
</evidence>
<protein>
    <submittedName>
        <fullName evidence="11">Endonuclease/Exonuclease/phosphatase family protein</fullName>
    </submittedName>
</protein>
<dbReference type="GO" id="GO:0004527">
    <property type="term" value="F:exonuclease activity"/>
    <property type="evidence" value="ECO:0007669"/>
    <property type="project" value="UniProtKB-KW"/>
</dbReference>
<comment type="cofactor">
    <cofactor evidence="1">
        <name>Mn(2+)</name>
        <dbReference type="ChEBI" id="CHEBI:29035"/>
    </cofactor>
</comment>
<comment type="caution">
    <text evidence="11">The sequence shown here is derived from an EMBL/GenBank/DDBJ whole genome shotgun (WGS) entry which is preliminary data.</text>
</comment>
<dbReference type="EMBL" id="SJPL01000001">
    <property type="protein sequence ID" value="TWT68500.1"/>
    <property type="molecule type" value="Genomic_DNA"/>
</dbReference>
<proteinExistence type="predicted"/>
<sequence precursor="true">MKTNLDVFTNAATGPRLWLACGIAAVLALAGSPSSADESDAALSVMTWNVEWFYDEYRGDNHSDLSKKQSAPDRDRWEWKRDAVAEAIAEVRPTVVALQEVENRRVLWYLTRALDRNHRKKYREYQIDGTDHYTEQDVGLLCHESADVVAASQLHQSKSMRATERFYNLSKHLLATVEVPVGDTTEQVHILILHLRARAEAEDLRIRQARLAHLWIADRVAAGEHVIVLGDMNTEEDGSQTRPESDVAALCGWDTATKDDDLIDLHDRLPASGRRTHLLPGKQFDRILVTPSLIEDEPGVPDLVFDEITVRSDVNIRGDLDTQSEHWDGYWSMKDQDRDISDHHPLVATFRVK</sequence>
<dbReference type="InterPro" id="IPR005135">
    <property type="entry name" value="Endo/exonuclease/phosphatase"/>
</dbReference>
<keyword evidence="7" id="KW-0460">Magnesium</keyword>